<evidence type="ECO:0000256" key="9">
    <source>
        <dbReference type="SAM" id="Phobius"/>
    </source>
</evidence>
<dbReference type="Gene3D" id="3.30.450.20">
    <property type="entry name" value="PAS domain"/>
    <property type="match status" value="2"/>
</dbReference>
<evidence type="ECO:0000256" key="6">
    <source>
        <dbReference type="ARBA" id="ARBA00023136"/>
    </source>
</evidence>
<feature type="domain" description="T-SNARE coiled-coil homology" evidence="11">
    <location>
        <begin position="567"/>
        <end position="629"/>
    </location>
</feature>
<evidence type="ECO:0000259" key="11">
    <source>
        <dbReference type="PROSITE" id="PS50192"/>
    </source>
</evidence>
<dbReference type="PANTHER" id="PTHR43531:SF11">
    <property type="entry name" value="METHYL-ACCEPTING CHEMOTAXIS PROTEIN 3"/>
    <property type="match status" value="1"/>
</dbReference>
<keyword evidence="8" id="KW-0807">Transducer</keyword>
<dbReference type="InterPro" id="IPR000727">
    <property type="entry name" value="T_SNARE_dom"/>
</dbReference>
<dbReference type="KEGG" id="taqu:KDW03_00735"/>
<keyword evidence="14" id="KW-1185">Reference proteome</keyword>
<accession>A0AAX3BDH2</accession>
<dbReference type="Pfam" id="PF00672">
    <property type="entry name" value="HAMP"/>
    <property type="match status" value="1"/>
</dbReference>
<dbReference type="InterPro" id="IPR051310">
    <property type="entry name" value="MCP_chemotaxis"/>
</dbReference>
<dbReference type="SUPFAM" id="SSF58104">
    <property type="entry name" value="Methyl-accepting chemotaxis protein (MCP) signaling domain"/>
    <property type="match status" value="1"/>
</dbReference>
<dbReference type="Gene3D" id="1.10.8.500">
    <property type="entry name" value="HAMP domain in histidine kinase"/>
    <property type="match status" value="1"/>
</dbReference>
<dbReference type="GO" id="GO:0007165">
    <property type="term" value="P:signal transduction"/>
    <property type="evidence" value="ECO:0007669"/>
    <property type="project" value="UniProtKB-KW"/>
</dbReference>
<evidence type="ECO:0000256" key="1">
    <source>
        <dbReference type="ARBA" id="ARBA00004651"/>
    </source>
</evidence>
<comment type="subcellular location">
    <subcellularLocation>
        <location evidence="1">Cell membrane</location>
        <topology evidence="1">Multi-pass membrane protein</topology>
    </subcellularLocation>
</comment>
<dbReference type="InterPro" id="IPR004089">
    <property type="entry name" value="MCPsignal_dom"/>
</dbReference>
<dbReference type="SMART" id="SM00283">
    <property type="entry name" value="MA"/>
    <property type="match status" value="1"/>
</dbReference>
<evidence type="ECO:0000256" key="4">
    <source>
        <dbReference type="ARBA" id="ARBA00022692"/>
    </source>
</evidence>
<sequence length="653" mass="73169">MPTTQKRFFSLKWRLIGLVGSIIIGMLAIMAFVYIIMMGRIFTRNGEQYIRSRLETAATEIKGWFESQTKILTAAEQALSLHPVNDKQLYLKYISTLAFLTNTEARGIYIGPLKSPKQGGVFYSSDGWIPPEDYDWTKRPWFLAAITQKDISFTDPYIDAIQHDLVLSIAKPIQNAKVIPGVIGLDLGITTVQHVIQNMRVTTHSTVYLISDDGLFLTHQDTNRILKDTIWQDREFQPFQKLGMAKDFIFQIQKNRYVALLPFQLYNINWKIVVIGESKDILGPMYDSLRVILAFAGIMALLVIIALFISGRWLSPLARITSLAEDIARGKFITPDIDYKYQDEIAVLLQSFQDIVASLQAKENVILSLKEGDFTREIPIASNEDTVGFALRTMTEHLNDLIRAVKESIKQSMISVEQLKKATQHLSQGSTEQAAAVEEITSSIKEIQSQAKQNLSYASQSIEIMKQLLTVVEENQIQLNHLQEAMKKNTDASEQIKAVVKTIDDIAFQINLLALNANVEAARAGKYGKGFAVVADEVRNLAVKSAQSAKDTAQIVEQTVQNLLESDNILKQTLEKFDHIEQRSHQMSDMMQEIGKLSQNQSMGLDQISQGLSQISSAVQSNAASAEETASAASELANQTQNLEHMVQVFKTK</sequence>
<reference evidence="13" key="1">
    <citation type="submission" date="2021-04" db="EMBL/GenBank/DDBJ databases">
        <authorList>
            <person name="Postec A."/>
        </authorList>
    </citation>
    <scope>NUCLEOTIDE SEQUENCE</scope>
    <source>
        <strain evidence="13">F1F22</strain>
    </source>
</reference>
<evidence type="ECO:0000256" key="7">
    <source>
        <dbReference type="ARBA" id="ARBA00029447"/>
    </source>
</evidence>
<feature type="transmembrane region" description="Helical" evidence="9">
    <location>
        <begin position="291"/>
        <end position="314"/>
    </location>
</feature>
<keyword evidence="6 9" id="KW-0472">Membrane</keyword>
<keyword evidence="3" id="KW-0145">Chemotaxis</keyword>
<dbReference type="Proteomes" id="UP001056539">
    <property type="component" value="Chromosome"/>
</dbReference>
<dbReference type="CDD" id="cd06225">
    <property type="entry name" value="HAMP"/>
    <property type="match status" value="1"/>
</dbReference>
<dbReference type="GO" id="GO:0006935">
    <property type="term" value="P:chemotaxis"/>
    <property type="evidence" value="ECO:0007669"/>
    <property type="project" value="UniProtKB-KW"/>
</dbReference>
<comment type="similarity">
    <text evidence="7">Belongs to the methyl-accepting chemotaxis (MCP) protein family.</text>
</comment>
<dbReference type="CDD" id="cd11386">
    <property type="entry name" value="MCP_signal"/>
    <property type="match status" value="1"/>
</dbReference>
<dbReference type="SUPFAM" id="SSF103190">
    <property type="entry name" value="Sensory domain-like"/>
    <property type="match status" value="1"/>
</dbReference>
<dbReference type="PROSITE" id="PS50885">
    <property type="entry name" value="HAMP"/>
    <property type="match status" value="1"/>
</dbReference>
<evidence type="ECO:0000313" key="13">
    <source>
        <dbReference type="EMBL" id="URA10363.1"/>
    </source>
</evidence>
<evidence type="ECO:0000256" key="5">
    <source>
        <dbReference type="ARBA" id="ARBA00022989"/>
    </source>
</evidence>
<feature type="transmembrane region" description="Helical" evidence="9">
    <location>
        <begin position="15"/>
        <end position="37"/>
    </location>
</feature>
<dbReference type="Pfam" id="PF00015">
    <property type="entry name" value="MCPsignal"/>
    <property type="match status" value="1"/>
</dbReference>
<dbReference type="Pfam" id="PF02743">
    <property type="entry name" value="dCache_1"/>
    <property type="match status" value="1"/>
</dbReference>
<dbReference type="PROSITE" id="PS50111">
    <property type="entry name" value="CHEMOTAXIS_TRANSDUC_2"/>
    <property type="match status" value="1"/>
</dbReference>
<keyword evidence="4 9" id="KW-0812">Transmembrane</keyword>
<dbReference type="Gene3D" id="1.10.287.950">
    <property type="entry name" value="Methyl-accepting chemotaxis protein"/>
    <property type="match status" value="1"/>
</dbReference>
<dbReference type="PROSITE" id="PS50192">
    <property type="entry name" value="T_SNARE"/>
    <property type="match status" value="1"/>
</dbReference>
<dbReference type="InterPro" id="IPR003660">
    <property type="entry name" value="HAMP_dom"/>
</dbReference>
<evidence type="ECO:0000259" key="10">
    <source>
        <dbReference type="PROSITE" id="PS50111"/>
    </source>
</evidence>
<feature type="domain" description="Methyl-accepting transducer" evidence="10">
    <location>
        <begin position="408"/>
        <end position="637"/>
    </location>
</feature>
<organism evidence="13 14">
    <name type="scientific">Thermospira aquatica</name>
    <dbReference type="NCBI Taxonomy" id="2828656"/>
    <lineage>
        <taxon>Bacteria</taxon>
        <taxon>Pseudomonadati</taxon>
        <taxon>Spirochaetota</taxon>
        <taxon>Spirochaetia</taxon>
        <taxon>Brevinematales</taxon>
        <taxon>Thermospiraceae</taxon>
        <taxon>Thermospira</taxon>
    </lineage>
</organism>
<evidence type="ECO:0000256" key="2">
    <source>
        <dbReference type="ARBA" id="ARBA00022475"/>
    </source>
</evidence>
<evidence type="ECO:0000259" key="12">
    <source>
        <dbReference type="PROSITE" id="PS50885"/>
    </source>
</evidence>
<dbReference type="EMBL" id="CP073355">
    <property type="protein sequence ID" value="URA10363.1"/>
    <property type="molecule type" value="Genomic_DNA"/>
</dbReference>
<dbReference type="CDD" id="cd12913">
    <property type="entry name" value="PDC1_MCP_like"/>
    <property type="match status" value="1"/>
</dbReference>
<dbReference type="AlphaFoldDB" id="A0AAX3BDH2"/>
<feature type="domain" description="HAMP" evidence="12">
    <location>
        <begin position="311"/>
        <end position="364"/>
    </location>
</feature>
<dbReference type="InterPro" id="IPR033479">
    <property type="entry name" value="dCache_1"/>
</dbReference>
<evidence type="ECO:0000313" key="14">
    <source>
        <dbReference type="Proteomes" id="UP001056539"/>
    </source>
</evidence>
<dbReference type="GO" id="GO:0004888">
    <property type="term" value="F:transmembrane signaling receptor activity"/>
    <property type="evidence" value="ECO:0007669"/>
    <property type="project" value="TreeGrafter"/>
</dbReference>
<proteinExistence type="inferred from homology"/>
<gene>
    <name evidence="13" type="ORF">KDW03_00735</name>
</gene>
<dbReference type="GO" id="GO:0005886">
    <property type="term" value="C:plasma membrane"/>
    <property type="evidence" value="ECO:0007669"/>
    <property type="project" value="UniProtKB-SubCell"/>
</dbReference>
<name>A0AAX3BDH2_9SPIR</name>
<reference evidence="13" key="2">
    <citation type="submission" date="2022-06" db="EMBL/GenBank/DDBJ databases">
        <title>Thermospira aquatica gen. nov., sp. nov.</title>
        <authorList>
            <person name="Ben Ali Gam Z."/>
            <person name="Labat M."/>
        </authorList>
    </citation>
    <scope>NUCLEOTIDE SEQUENCE</scope>
    <source>
        <strain evidence="13">F1F22</strain>
    </source>
</reference>
<dbReference type="InterPro" id="IPR029151">
    <property type="entry name" value="Sensor-like_sf"/>
</dbReference>
<dbReference type="SMART" id="SM00304">
    <property type="entry name" value="HAMP"/>
    <property type="match status" value="1"/>
</dbReference>
<keyword evidence="2" id="KW-1003">Cell membrane</keyword>
<keyword evidence="5 9" id="KW-1133">Transmembrane helix</keyword>
<evidence type="ECO:0000256" key="3">
    <source>
        <dbReference type="ARBA" id="ARBA00022500"/>
    </source>
</evidence>
<dbReference type="PANTHER" id="PTHR43531">
    <property type="entry name" value="PROTEIN ICFG"/>
    <property type="match status" value="1"/>
</dbReference>
<protein>
    <submittedName>
        <fullName evidence="13">Methyl-accepting chemotaxis protein</fullName>
    </submittedName>
</protein>
<dbReference type="RefSeq" id="WP_271435493.1">
    <property type="nucleotide sequence ID" value="NZ_CP073355.1"/>
</dbReference>
<evidence type="ECO:0000256" key="8">
    <source>
        <dbReference type="PROSITE-ProRule" id="PRU00284"/>
    </source>
</evidence>